<dbReference type="OrthoDB" id="286314at2759"/>
<accession>A0A8S1VDN0</accession>
<sequence length="181" mass="21716">MYSSTLENEITSKRVKERSIGDAFYRVQQWRYLYRNGIEENGILKKVNLKQAADLVRVPKKTLEDYIQIFNKAELIINIEEISEKKMGFLRSFMKKNKSRIRKAMNLHKQNQREEILQQQQIQEVCENTQQNRGEDEYSNYNYSIYPSESSEFGTDDFQQDVDWEYSISFFNKPQNNPHFD</sequence>
<reference evidence="1" key="1">
    <citation type="submission" date="2021-01" db="EMBL/GenBank/DDBJ databases">
        <authorList>
            <consortium name="Genoscope - CEA"/>
            <person name="William W."/>
        </authorList>
    </citation>
    <scope>NUCLEOTIDE SEQUENCE</scope>
</reference>
<proteinExistence type="predicted"/>
<dbReference type="OMA" id="EVCENTQ"/>
<dbReference type="Proteomes" id="UP000683925">
    <property type="component" value="Unassembled WGS sequence"/>
</dbReference>
<keyword evidence="2" id="KW-1185">Reference proteome</keyword>
<comment type="caution">
    <text evidence="1">The sequence shown here is derived from an EMBL/GenBank/DDBJ whole genome shotgun (WGS) entry which is preliminary data.</text>
</comment>
<evidence type="ECO:0000313" key="2">
    <source>
        <dbReference type="Proteomes" id="UP000683925"/>
    </source>
</evidence>
<organism evidence="1 2">
    <name type="scientific">Paramecium octaurelia</name>
    <dbReference type="NCBI Taxonomy" id="43137"/>
    <lineage>
        <taxon>Eukaryota</taxon>
        <taxon>Sar</taxon>
        <taxon>Alveolata</taxon>
        <taxon>Ciliophora</taxon>
        <taxon>Intramacronucleata</taxon>
        <taxon>Oligohymenophorea</taxon>
        <taxon>Peniculida</taxon>
        <taxon>Parameciidae</taxon>
        <taxon>Paramecium</taxon>
    </lineage>
</organism>
<dbReference type="AlphaFoldDB" id="A0A8S1VDN0"/>
<dbReference type="EMBL" id="CAJJDP010000064">
    <property type="protein sequence ID" value="CAD8175290.1"/>
    <property type="molecule type" value="Genomic_DNA"/>
</dbReference>
<name>A0A8S1VDN0_PAROT</name>
<evidence type="ECO:0000313" key="1">
    <source>
        <dbReference type="EMBL" id="CAD8175290.1"/>
    </source>
</evidence>
<gene>
    <name evidence="1" type="ORF">POCTA_138.1.T0650121</name>
</gene>
<protein>
    <submittedName>
        <fullName evidence="1">Uncharacterized protein</fullName>
    </submittedName>
</protein>